<dbReference type="FunCoup" id="E3NH48">
    <property type="interactions" value="657"/>
</dbReference>
<evidence type="ECO:0000313" key="3">
    <source>
        <dbReference type="Proteomes" id="UP000008281"/>
    </source>
</evidence>
<feature type="chain" id="PRO_5003177529" evidence="1">
    <location>
        <begin position="22"/>
        <end position="516"/>
    </location>
</feature>
<protein>
    <submittedName>
        <fullName evidence="2">Uncharacterized protein</fullName>
    </submittedName>
</protein>
<dbReference type="InterPro" id="IPR029058">
    <property type="entry name" value="AB_hydrolase_fold"/>
</dbReference>
<name>E3NH48_CAERE</name>
<dbReference type="GO" id="GO:0006629">
    <property type="term" value="P:lipid metabolic process"/>
    <property type="evidence" value="ECO:0007669"/>
    <property type="project" value="InterPro"/>
</dbReference>
<dbReference type="InParanoid" id="E3NH48"/>
<dbReference type="eggNOG" id="KOG2369">
    <property type="taxonomic scope" value="Eukaryota"/>
</dbReference>
<keyword evidence="3" id="KW-1185">Reference proteome</keyword>
<reference evidence="2" key="1">
    <citation type="submission" date="2007-07" db="EMBL/GenBank/DDBJ databases">
        <title>PCAP assembly of the Caenorhabditis remanei genome.</title>
        <authorList>
            <consortium name="The Caenorhabditis remanei Sequencing Consortium"/>
            <person name="Wilson R.K."/>
        </authorList>
    </citation>
    <scope>NUCLEOTIDE SEQUENCE [LARGE SCALE GENOMIC DNA]</scope>
    <source>
        <strain evidence="2">PB4641</strain>
    </source>
</reference>
<dbReference type="STRING" id="31234.E3NH48"/>
<dbReference type="HOGENOM" id="CLU_037070_2_0_1"/>
<dbReference type="EMBL" id="DS268666">
    <property type="protein sequence ID" value="EFO97599.1"/>
    <property type="molecule type" value="Genomic_DNA"/>
</dbReference>
<dbReference type="PANTHER" id="PTHR11440">
    <property type="entry name" value="LECITHIN-CHOLESTEROL ACYLTRANSFERASE-RELATED"/>
    <property type="match status" value="1"/>
</dbReference>
<dbReference type="Proteomes" id="UP000008281">
    <property type="component" value="Unassembled WGS sequence"/>
</dbReference>
<dbReference type="SUPFAM" id="SSF53474">
    <property type="entry name" value="alpha/beta-Hydrolases"/>
    <property type="match status" value="2"/>
</dbReference>
<dbReference type="GO" id="GO:0008374">
    <property type="term" value="F:O-acyltransferase activity"/>
    <property type="evidence" value="ECO:0007669"/>
    <property type="project" value="InterPro"/>
</dbReference>
<evidence type="ECO:0000256" key="1">
    <source>
        <dbReference type="SAM" id="SignalP"/>
    </source>
</evidence>
<dbReference type="OrthoDB" id="190846at2759"/>
<organism evidence="3">
    <name type="scientific">Caenorhabditis remanei</name>
    <name type="common">Caenorhabditis vulgaris</name>
    <dbReference type="NCBI Taxonomy" id="31234"/>
    <lineage>
        <taxon>Eukaryota</taxon>
        <taxon>Metazoa</taxon>
        <taxon>Ecdysozoa</taxon>
        <taxon>Nematoda</taxon>
        <taxon>Chromadorea</taxon>
        <taxon>Rhabditida</taxon>
        <taxon>Rhabditina</taxon>
        <taxon>Rhabditomorpha</taxon>
        <taxon>Rhabditoidea</taxon>
        <taxon>Rhabditidae</taxon>
        <taxon>Peloderinae</taxon>
        <taxon>Caenorhabditis</taxon>
    </lineage>
</organism>
<dbReference type="Gene3D" id="3.40.50.1820">
    <property type="entry name" value="alpha/beta hydrolase"/>
    <property type="match status" value="3"/>
</dbReference>
<gene>
    <name evidence="2" type="ORF">CRE_10676</name>
</gene>
<dbReference type="OMA" id="QMTPPGV"/>
<proteinExistence type="predicted"/>
<keyword evidence="1" id="KW-0732">Signal</keyword>
<feature type="signal peptide" evidence="1">
    <location>
        <begin position="1"/>
        <end position="21"/>
    </location>
</feature>
<dbReference type="PROSITE" id="PS51257">
    <property type="entry name" value="PROKAR_LIPOPROTEIN"/>
    <property type="match status" value="1"/>
</dbReference>
<dbReference type="Pfam" id="PF02450">
    <property type="entry name" value="LCAT"/>
    <property type="match status" value="2"/>
</dbReference>
<evidence type="ECO:0000313" key="2">
    <source>
        <dbReference type="EMBL" id="EFO97599.1"/>
    </source>
</evidence>
<sequence length="516" mass="58003">MRLALLRLFLVLVFLLASCDARWFGKFGRQQPKGLPVILVPGDGGSQLESNLTGKPTVVHYVCSKQTADYFDLWLNLQLFTPLVIDCWADNMQLVFNSTTGLSDNMPGVDIRVAGFGATEGVEWLDKSKASQGRYFFDIVDSMVSWGYRRGKDVVGAPFDWRRSPNELNEYLIQLKTLIETTYRWNDNRKIVLVGHSMGNPLSLYFLNNYVDQAWKDKYINSFVSLAAPWAGSMQIVRLFASGYNMNYYRVILPPSKLRAMQRSFTSSAFLFPSPVAWKPHEILATTAEKNYTVQNIKEFFQDIDYMTGWEQYQQAARLNGNISAPGVPVHCIYGTGVPTPEKFEWAPGYFPDYPPTEFMGDGDGTVNKKSATVCTNWIGNNGGKKVTVHEVFQADHMAILKHPNAIELEKNVENVRKNNISAPGVPVHCIYGTGVPTPEKFEWAPGYFPDYPPTEFMGDGDGTVNKKSATVCTNWIGNNGGKKVTVHEIFQADHMAILKHPNAIELVRKAIFEEI</sequence>
<dbReference type="InterPro" id="IPR003386">
    <property type="entry name" value="LACT/PDAT_acylTrfase"/>
</dbReference>
<accession>E3NH48</accession>
<dbReference type="AlphaFoldDB" id="E3NH48"/>